<evidence type="ECO:0000256" key="4">
    <source>
        <dbReference type="SAM" id="Phobius"/>
    </source>
</evidence>
<organism evidence="7 8">
    <name type="scientific">Dysgonomonas hofstadii</name>
    <dbReference type="NCBI Taxonomy" id="637886"/>
    <lineage>
        <taxon>Bacteria</taxon>
        <taxon>Pseudomonadati</taxon>
        <taxon>Bacteroidota</taxon>
        <taxon>Bacteroidia</taxon>
        <taxon>Bacteroidales</taxon>
        <taxon>Dysgonomonadaceae</taxon>
        <taxon>Dysgonomonas</taxon>
    </lineage>
</organism>
<keyword evidence="5" id="KW-0732">Signal</keyword>
<comment type="caution">
    <text evidence="7">The sequence shown here is derived from an EMBL/GenBank/DDBJ whole genome shotgun (WGS) entry which is preliminary data.</text>
</comment>
<dbReference type="Gene3D" id="2.30.30.40">
    <property type="entry name" value="SH3 Domains"/>
    <property type="match status" value="1"/>
</dbReference>
<keyword evidence="8" id="KW-1185">Reference proteome</keyword>
<protein>
    <submittedName>
        <fullName evidence="7">Tetratricopeptide (TPR) repeat protein</fullName>
    </submittedName>
</protein>
<dbReference type="Gene3D" id="1.25.40.10">
    <property type="entry name" value="Tetratricopeptide repeat domain"/>
    <property type="match status" value="1"/>
</dbReference>
<proteinExistence type="predicted"/>
<dbReference type="Pfam" id="PF07719">
    <property type="entry name" value="TPR_2"/>
    <property type="match status" value="1"/>
</dbReference>
<keyword evidence="4" id="KW-1133">Transmembrane helix</keyword>
<dbReference type="InterPro" id="IPR013105">
    <property type="entry name" value="TPR_2"/>
</dbReference>
<evidence type="ECO:0000313" key="7">
    <source>
        <dbReference type="EMBL" id="MBB4036717.1"/>
    </source>
</evidence>
<keyword evidence="2 3" id="KW-0802">TPR repeat</keyword>
<evidence type="ECO:0000256" key="5">
    <source>
        <dbReference type="SAM" id="SignalP"/>
    </source>
</evidence>
<dbReference type="InterPro" id="IPR011990">
    <property type="entry name" value="TPR-like_helical_dom_sf"/>
</dbReference>
<evidence type="ECO:0000259" key="6">
    <source>
        <dbReference type="PROSITE" id="PS51781"/>
    </source>
</evidence>
<feature type="chain" id="PRO_5032962957" evidence="5">
    <location>
        <begin position="21"/>
        <end position="276"/>
    </location>
</feature>
<evidence type="ECO:0000256" key="2">
    <source>
        <dbReference type="ARBA" id="ARBA00022803"/>
    </source>
</evidence>
<keyword evidence="4" id="KW-0472">Membrane</keyword>
<feature type="transmembrane region" description="Helical" evidence="4">
    <location>
        <begin position="155"/>
        <end position="176"/>
    </location>
</feature>
<feature type="signal peptide" evidence="5">
    <location>
        <begin position="1"/>
        <end position="20"/>
    </location>
</feature>
<dbReference type="RefSeq" id="WP_183307605.1">
    <property type="nucleotide sequence ID" value="NZ_JACIEP010000008.1"/>
</dbReference>
<feature type="transmembrane region" description="Helical" evidence="4">
    <location>
        <begin position="185"/>
        <end position="205"/>
    </location>
</feature>
<dbReference type="Pfam" id="PF08239">
    <property type="entry name" value="SH3_3"/>
    <property type="match status" value="1"/>
</dbReference>
<gene>
    <name evidence="7" type="ORF">GGR21_002623</name>
</gene>
<dbReference type="SMART" id="SM00028">
    <property type="entry name" value="TPR"/>
    <property type="match status" value="1"/>
</dbReference>
<dbReference type="InterPro" id="IPR019734">
    <property type="entry name" value="TPR_rpt"/>
</dbReference>
<dbReference type="PROSITE" id="PS50005">
    <property type="entry name" value="TPR"/>
    <property type="match status" value="1"/>
</dbReference>
<keyword evidence="1" id="KW-0677">Repeat</keyword>
<name>A0A840CKX6_9BACT</name>
<feature type="repeat" description="TPR" evidence="3">
    <location>
        <begin position="81"/>
        <end position="114"/>
    </location>
</feature>
<reference evidence="7 8" key="1">
    <citation type="submission" date="2020-08" db="EMBL/GenBank/DDBJ databases">
        <title>Genomic Encyclopedia of Type Strains, Phase IV (KMG-IV): sequencing the most valuable type-strain genomes for metagenomic binning, comparative biology and taxonomic classification.</title>
        <authorList>
            <person name="Goeker M."/>
        </authorList>
    </citation>
    <scope>NUCLEOTIDE SEQUENCE [LARGE SCALE GENOMIC DNA]</scope>
    <source>
        <strain evidence="7 8">DSM 104969</strain>
    </source>
</reference>
<dbReference type="PROSITE" id="PS50293">
    <property type="entry name" value="TPR_REGION"/>
    <property type="match status" value="1"/>
</dbReference>
<dbReference type="EMBL" id="JACIEP010000008">
    <property type="protein sequence ID" value="MBB4036717.1"/>
    <property type="molecule type" value="Genomic_DNA"/>
</dbReference>
<dbReference type="AlphaFoldDB" id="A0A840CKX6"/>
<dbReference type="InterPro" id="IPR003646">
    <property type="entry name" value="SH3-like_bac-type"/>
</dbReference>
<dbReference type="Proteomes" id="UP000555103">
    <property type="component" value="Unassembled WGS sequence"/>
</dbReference>
<dbReference type="PROSITE" id="PS51781">
    <property type="entry name" value="SH3B"/>
    <property type="match status" value="1"/>
</dbReference>
<feature type="domain" description="SH3b" evidence="6">
    <location>
        <begin position="214"/>
        <end position="276"/>
    </location>
</feature>
<evidence type="ECO:0000256" key="1">
    <source>
        <dbReference type="ARBA" id="ARBA00022737"/>
    </source>
</evidence>
<keyword evidence="4" id="KW-0812">Transmembrane</keyword>
<evidence type="ECO:0000256" key="3">
    <source>
        <dbReference type="PROSITE-ProRule" id="PRU00339"/>
    </source>
</evidence>
<sequence length="276" mass="31252">MKRIIFSCLFILSIYSVSYAQDSIPLVDTLKSQSGAADISGGDMSVNAQATAAYNERDYRHAIELLETEKKEQLAKGLESPALYYNLGNAYFRVNDLAHARLYYEKALLLDPGDRDTRHNIDYISTKIEDKILVADTFFLNIWFRAVQNMFSSDAWAVVAVVVFILFMVCLVVFFFSRLITIKKAAFYAGIVTLVIVILANVFAFRQKWKIETRDTAVVMVGSVTVLGSPDINSKELFILHSGTKVSITKQDRNWYEIEIDNGSIGWVQKDKLELI</sequence>
<accession>A0A840CKX6</accession>
<dbReference type="SUPFAM" id="SSF48452">
    <property type="entry name" value="TPR-like"/>
    <property type="match status" value="1"/>
</dbReference>
<evidence type="ECO:0000313" key="8">
    <source>
        <dbReference type="Proteomes" id="UP000555103"/>
    </source>
</evidence>